<protein>
    <recommendedName>
        <fullName evidence="2">Outer surface lipoprotein BB0158 domain-containing protein</fullName>
    </recommendedName>
</protein>
<comment type="caution">
    <text evidence="3">The sequence shown here is derived from an EMBL/GenBank/DDBJ whole genome shotgun (WGS) entry which is preliminary data.</text>
</comment>
<dbReference type="Proteomes" id="UP000555838">
    <property type="component" value="Unassembled WGS sequence"/>
</dbReference>
<dbReference type="EMBL" id="JACHFG010000007">
    <property type="protein sequence ID" value="MBB6043405.1"/>
    <property type="molecule type" value="Genomic_DNA"/>
</dbReference>
<gene>
    <name evidence="3" type="ORF">HNP68_001027</name>
</gene>
<organism evidence="3 4">
    <name type="scientific">Borreliella yangtzensis</name>
    <dbReference type="NCBI Taxonomy" id="683292"/>
    <lineage>
        <taxon>Bacteria</taxon>
        <taxon>Pseudomonadati</taxon>
        <taxon>Spirochaetota</taxon>
        <taxon>Spirochaetia</taxon>
        <taxon>Spirochaetales</taxon>
        <taxon>Borreliaceae</taxon>
        <taxon>Borreliella</taxon>
    </lineage>
</organism>
<dbReference type="PROSITE" id="PS51257">
    <property type="entry name" value="PROKAR_LIPOPROTEIN"/>
    <property type="match status" value="1"/>
</dbReference>
<evidence type="ECO:0000313" key="3">
    <source>
        <dbReference type="EMBL" id="MBB6043405.1"/>
    </source>
</evidence>
<sequence length="151" mass="17459">MKKGISILNIFFFISFFYSCFLAPKSLKNIETEISGFRLIEEGNEKDIKENSNNISYINKESILTEIKGGEIYGSLFAGYVTWAKSGNLRAIKDKYNNSIKNLEGLKYSYIFSPIRFKKTSLWFSYNYSYYINDNNYKILGNAVPIAKIIE</sequence>
<evidence type="ECO:0000259" key="2">
    <source>
        <dbReference type="Pfam" id="PF24960"/>
    </source>
</evidence>
<keyword evidence="1" id="KW-0812">Transmembrane</keyword>
<proteinExistence type="predicted"/>
<dbReference type="InterPro" id="IPR056668">
    <property type="entry name" value="BB0158-like"/>
</dbReference>
<keyword evidence="1" id="KW-1133">Transmembrane helix</keyword>
<reference evidence="3 4" key="1">
    <citation type="submission" date="2020-08" db="EMBL/GenBank/DDBJ databases">
        <title>Genomic Encyclopedia of Type Strains, Phase IV (KMG-IV): sequencing the most valuable type-strain genomes for metagenomic binning, comparative biology and taxonomic classification.</title>
        <authorList>
            <person name="Goeker M."/>
        </authorList>
    </citation>
    <scope>NUCLEOTIDE SEQUENCE [LARGE SCALE GENOMIC DNA]</scope>
    <source>
        <strain evidence="3 4">DSM 24625</strain>
    </source>
</reference>
<accession>A0ABR6PCV2</accession>
<feature type="domain" description="Outer surface lipoprotein BB0158" evidence="2">
    <location>
        <begin position="80"/>
        <end position="132"/>
    </location>
</feature>
<evidence type="ECO:0000313" key="4">
    <source>
        <dbReference type="Proteomes" id="UP000555838"/>
    </source>
</evidence>
<evidence type="ECO:0000256" key="1">
    <source>
        <dbReference type="SAM" id="Phobius"/>
    </source>
</evidence>
<feature type="transmembrane region" description="Helical" evidence="1">
    <location>
        <begin position="7"/>
        <end position="24"/>
    </location>
</feature>
<keyword evidence="4" id="KW-1185">Reference proteome</keyword>
<keyword evidence="1" id="KW-0472">Membrane</keyword>
<dbReference type="Pfam" id="PF24960">
    <property type="entry name" value="BB0158"/>
    <property type="match status" value="1"/>
</dbReference>
<name>A0ABR6PCV2_9SPIR</name>